<feature type="region of interest" description="Disordered" evidence="1">
    <location>
        <begin position="41"/>
        <end position="72"/>
    </location>
</feature>
<protein>
    <submittedName>
        <fullName evidence="2">Uncharacterized protein</fullName>
    </submittedName>
</protein>
<proteinExistence type="predicted"/>
<dbReference type="AlphaFoldDB" id="A0AAV7GFI2"/>
<keyword evidence="3" id="KW-1185">Reference proteome</keyword>
<sequence>MLSIIRPPVLRSFVSLPISPQCIRLLSVHGVVTNNELVVRHSKRDGSANNKADNGGHNDVPADNEKRADNLF</sequence>
<feature type="compositionally biased region" description="Basic and acidic residues" evidence="1">
    <location>
        <begin position="63"/>
        <end position="72"/>
    </location>
</feature>
<evidence type="ECO:0000256" key="1">
    <source>
        <dbReference type="SAM" id="MobiDB-lite"/>
    </source>
</evidence>
<name>A0AAV7GFI2_DENCH</name>
<dbReference type="EMBL" id="JAGFBR010000015">
    <property type="protein sequence ID" value="KAH0454158.1"/>
    <property type="molecule type" value="Genomic_DNA"/>
</dbReference>
<dbReference type="Proteomes" id="UP000775213">
    <property type="component" value="Unassembled WGS sequence"/>
</dbReference>
<gene>
    <name evidence="2" type="ORF">IEQ34_016082</name>
</gene>
<comment type="caution">
    <text evidence="2">The sequence shown here is derived from an EMBL/GenBank/DDBJ whole genome shotgun (WGS) entry which is preliminary data.</text>
</comment>
<evidence type="ECO:0000313" key="3">
    <source>
        <dbReference type="Proteomes" id="UP000775213"/>
    </source>
</evidence>
<reference evidence="2 3" key="1">
    <citation type="journal article" date="2021" name="Hortic Res">
        <title>Chromosome-scale assembly of the Dendrobium chrysotoxum genome enhances the understanding of orchid evolution.</title>
        <authorList>
            <person name="Zhang Y."/>
            <person name="Zhang G.Q."/>
            <person name="Zhang D."/>
            <person name="Liu X.D."/>
            <person name="Xu X.Y."/>
            <person name="Sun W.H."/>
            <person name="Yu X."/>
            <person name="Zhu X."/>
            <person name="Wang Z.W."/>
            <person name="Zhao X."/>
            <person name="Zhong W.Y."/>
            <person name="Chen H."/>
            <person name="Yin W.L."/>
            <person name="Huang T."/>
            <person name="Niu S.C."/>
            <person name="Liu Z.J."/>
        </authorList>
    </citation>
    <scope>NUCLEOTIDE SEQUENCE [LARGE SCALE GENOMIC DNA]</scope>
    <source>
        <strain evidence="2">Lindl</strain>
    </source>
</reference>
<accession>A0AAV7GFI2</accession>
<organism evidence="2 3">
    <name type="scientific">Dendrobium chrysotoxum</name>
    <name type="common">Orchid</name>
    <dbReference type="NCBI Taxonomy" id="161865"/>
    <lineage>
        <taxon>Eukaryota</taxon>
        <taxon>Viridiplantae</taxon>
        <taxon>Streptophyta</taxon>
        <taxon>Embryophyta</taxon>
        <taxon>Tracheophyta</taxon>
        <taxon>Spermatophyta</taxon>
        <taxon>Magnoliopsida</taxon>
        <taxon>Liliopsida</taxon>
        <taxon>Asparagales</taxon>
        <taxon>Orchidaceae</taxon>
        <taxon>Epidendroideae</taxon>
        <taxon>Malaxideae</taxon>
        <taxon>Dendrobiinae</taxon>
        <taxon>Dendrobium</taxon>
    </lineage>
</organism>
<evidence type="ECO:0000313" key="2">
    <source>
        <dbReference type="EMBL" id="KAH0454158.1"/>
    </source>
</evidence>